<dbReference type="InterPro" id="IPR044053">
    <property type="entry name" value="AsaB-like"/>
</dbReference>
<name>A0A9W6ZYA6_9STRA</name>
<evidence type="ECO:0000256" key="1">
    <source>
        <dbReference type="ARBA" id="ARBA00023604"/>
    </source>
</evidence>
<comment type="caution">
    <text evidence="2">The sequence shown here is derived from an EMBL/GenBank/DDBJ whole genome shotgun (WGS) entry which is preliminary data.</text>
</comment>
<reference evidence="3" key="1">
    <citation type="journal article" date="2023" name="Commun. Biol.">
        <title>Genome analysis of Parmales, the sister group of diatoms, reveals the evolutionary specialization of diatoms from phago-mixotrophs to photoautotrophs.</title>
        <authorList>
            <person name="Ban H."/>
            <person name="Sato S."/>
            <person name="Yoshikawa S."/>
            <person name="Yamada K."/>
            <person name="Nakamura Y."/>
            <person name="Ichinomiya M."/>
            <person name="Sato N."/>
            <person name="Blanc-Mathieu R."/>
            <person name="Endo H."/>
            <person name="Kuwata A."/>
            <person name="Ogata H."/>
        </authorList>
    </citation>
    <scope>NUCLEOTIDE SEQUENCE [LARGE SCALE GENOMIC DNA]</scope>
    <source>
        <strain evidence="3">NIES 3700</strain>
    </source>
</reference>
<proteinExistence type="inferred from homology"/>
<dbReference type="EMBL" id="BRXW01000513">
    <property type="protein sequence ID" value="GMH62061.1"/>
    <property type="molecule type" value="Genomic_DNA"/>
</dbReference>
<dbReference type="OrthoDB" id="412788at2759"/>
<dbReference type="PANTHER" id="PTHR34598">
    <property type="entry name" value="BLL6449 PROTEIN"/>
    <property type="match status" value="1"/>
</dbReference>
<keyword evidence="3" id="KW-1185">Reference proteome</keyword>
<organism evidence="2 3">
    <name type="scientific">Triparma laevis f. longispina</name>
    <dbReference type="NCBI Taxonomy" id="1714387"/>
    <lineage>
        <taxon>Eukaryota</taxon>
        <taxon>Sar</taxon>
        <taxon>Stramenopiles</taxon>
        <taxon>Ochrophyta</taxon>
        <taxon>Bolidophyceae</taxon>
        <taxon>Parmales</taxon>
        <taxon>Triparmaceae</taxon>
        <taxon>Triparma</taxon>
    </lineage>
</organism>
<comment type="similarity">
    <text evidence="1">Belongs to the asaB hydroxylase/desaturase family.</text>
</comment>
<protein>
    <submittedName>
        <fullName evidence="2">Uncharacterized protein</fullName>
    </submittedName>
</protein>
<sequence length="284" mass="32861">MSNPTPPPTTDIMNYTIPFVSPLKSTVAFLGMPSLSLKFFRQLSSFLKLMFSLERHEVNILDARKLDDVTFEDTGVTLVEMEAVQDWDSEKQLEQYKKNTEEAVKKLYAKNPPRKMMWLMDFLKRGGSTGNPPATDGPHLDYYQNWSATIQFRDGCTPPSSDTPDVVLGIWRPCMMNSPVYDYPLVFMDAATYKHEHQVRFEQEFKHTLADGTVTPVKNLAAHTHYDANQRWIYYSEVAMNETLIFTHFTKEKFKANIHCAVKQPLPEGKDTRQSLENRLMLWF</sequence>
<dbReference type="GO" id="GO:0016491">
    <property type="term" value="F:oxidoreductase activity"/>
    <property type="evidence" value="ECO:0007669"/>
    <property type="project" value="InterPro"/>
</dbReference>
<dbReference type="PANTHER" id="PTHR34598:SF3">
    <property type="entry name" value="OXIDOREDUCTASE AN1597"/>
    <property type="match status" value="1"/>
</dbReference>
<evidence type="ECO:0000313" key="2">
    <source>
        <dbReference type="EMBL" id="GMH62061.1"/>
    </source>
</evidence>
<evidence type="ECO:0000313" key="3">
    <source>
        <dbReference type="Proteomes" id="UP001165122"/>
    </source>
</evidence>
<gene>
    <name evidence="2" type="ORF">TrLO_g8076</name>
</gene>
<dbReference type="AlphaFoldDB" id="A0A9W6ZYA6"/>
<accession>A0A9W6ZYA6</accession>
<dbReference type="NCBIfam" id="NF041278">
    <property type="entry name" value="CmcJ_NvfI_EfuI"/>
    <property type="match status" value="1"/>
</dbReference>
<dbReference type="Proteomes" id="UP001165122">
    <property type="component" value="Unassembled WGS sequence"/>
</dbReference>